<evidence type="ECO:0000256" key="1">
    <source>
        <dbReference type="SAM" id="MobiDB-lite"/>
    </source>
</evidence>
<dbReference type="AlphaFoldDB" id="A0AAV4DVB8"/>
<reference evidence="2 3" key="1">
    <citation type="journal article" date="2021" name="Elife">
        <title>Chloroplast acquisition without the gene transfer in kleptoplastic sea slugs, Plakobranchus ocellatus.</title>
        <authorList>
            <person name="Maeda T."/>
            <person name="Takahashi S."/>
            <person name="Yoshida T."/>
            <person name="Shimamura S."/>
            <person name="Takaki Y."/>
            <person name="Nagai Y."/>
            <person name="Toyoda A."/>
            <person name="Suzuki Y."/>
            <person name="Arimoto A."/>
            <person name="Ishii H."/>
            <person name="Satoh N."/>
            <person name="Nishiyama T."/>
            <person name="Hasebe M."/>
            <person name="Maruyama T."/>
            <person name="Minagawa J."/>
            <person name="Obokata J."/>
            <person name="Shigenobu S."/>
        </authorList>
    </citation>
    <scope>NUCLEOTIDE SEQUENCE [LARGE SCALE GENOMIC DNA]</scope>
</reference>
<organism evidence="2 3">
    <name type="scientific">Plakobranchus ocellatus</name>
    <dbReference type="NCBI Taxonomy" id="259542"/>
    <lineage>
        <taxon>Eukaryota</taxon>
        <taxon>Metazoa</taxon>
        <taxon>Spiralia</taxon>
        <taxon>Lophotrochozoa</taxon>
        <taxon>Mollusca</taxon>
        <taxon>Gastropoda</taxon>
        <taxon>Heterobranchia</taxon>
        <taxon>Euthyneura</taxon>
        <taxon>Panpulmonata</taxon>
        <taxon>Sacoglossa</taxon>
        <taxon>Placobranchoidea</taxon>
        <taxon>Plakobranchidae</taxon>
        <taxon>Plakobranchus</taxon>
    </lineage>
</organism>
<name>A0AAV4DVB8_9GAST</name>
<proteinExistence type="predicted"/>
<keyword evidence="3" id="KW-1185">Reference proteome</keyword>
<accession>A0AAV4DVB8</accession>
<feature type="compositionally biased region" description="Basic and acidic residues" evidence="1">
    <location>
        <begin position="16"/>
        <end position="25"/>
    </location>
</feature>
<dbReference type="EMBL" id="BLXT01008384">
    <property type="protein sequence ID" value="GFO48282.1"/>
    <property type="molecule type" value="Genomic_DNA"/>
</dbReference>
<dbReference type="Proteomes" id="UP000735302">
    <property type="component" value="Unassembled WGS sequence"/>
</dbReference>
<protein>
    <submittedName>
        <fullName evidence="2">Uncharacterized protein</fullName>
    </submittedName>
</protein>
<comment type="caution">
    <text evidence="2">The sequence shown here is derived from an EMBL/GenBank/DDBJ whole genome shotgun (WGS) entry which is preliminary data.</text>
</comment>
<evidence type="ECO:0000313" key="2">
    <source>
        <dbReference type="EMBL" id="GFO48282.1"/>
    </source>
</evidence>
<feature type="compositionally biased region" description="Polar residues" evidence="1">
    <location>
        <begin position="28"/>
        <end position="42"/>
    </location>
</feature>
<feature type="region of interest" description="Disordered" evidence="1">
    <location>
        <begin position="16"/>
        <end position="51"/>
    </location>
</feature>
<gene>
    <name evidence="2" type="ORF">PoB_007478700</name>
</gene>
<evidence type="ECO:0000313" key="3">
    <source>
        <dbReference type="Proteomes" id="UP000735302"/>
    </source>
</evidence>
<sequence>MTASGEHLHNLMKLVKKEATLERKRQFSARSTTQNSESTPNPCTDPHSHLRHGKAAECYQRWVSEVTDRATQCTRGQSSHGY</sequence>